<keyword evidence="8" id="KW-1185">Reference proteome</keyword>
<dbReference type="GO" id="GO:0005737">
    <property type="term" value="C:cytoplasm"/>
    <property type="evidence" value="ECO:0007669"/>
    <property type="project" value="UniProtKB-SubCell"/>
</dbReference>
<dbReference type="PANTHER" id="PTHR43462:SF1">
    <property type="entry name" value="ALANYL-TRNA EDITING PROTEIN AARSD1"/>
    <property type="match status" value="1"/>
</dbReference>
<dbReference type="SUPFAM" id="SSF50447">
    <property type="entry name" value="Translation proteins"/>
    <property type="match status" value="1"/>
</dbReference>
<dbReference type="GO" id="GO:0006419">
    <property type="term" value="P:alanyl-tRNA aminoacylation"/>
    <property type="evidence" value="ECO:0007669"/>
    <property type="project" value="InterPro"/>
</dbReference>
<evidence type="ECO:0000259" key="6">
    <source>
        <dbReference type="PROSITE" id="PS50860"/>
    </source>
</evidence>
<dbReference type="GO" id="GO:0046872">
    <property type="term" value="F:metal ion binding"/>
    <property type="evidence" value="ECO:0007669"/>
    <property type="project" value="UniProtKB-KW"/>
</dbReference>
<keyword evidence="3" id="KW-0479">Metal-binding</keyword>
<feature type="coiled-coil region" evidence="5">
    <location>
        <begin position="280"/>
        <end position="307"/>
    </location>
</feature>
<evidence type="ECO:0000256" key="2">
    <source>
        <dbReference type="ARBA" id="ARBA00004496"/>
    </source>
</evidence>
<accession>C1F1B7</accession>
<dbReference type="SUPFAM" id="SSF55186">
    <property type="entry name" value="ThrRS/AlaRS common domain"/>
    <property type="match status" value="1"/>
</dbReference>
<proteinExistence type="predicted"/>
<dbReference type="HOGENOM" id="CLU_004485_7_2_0"/>
<evidence type="ECO:0000256" key="5">
    <source>
        <dbReference type="SAM" id="Coils"/>
    </source>
</evidence>
<dbReference type="SMART" id="SM00863">
    <property type="entry name" value="tRNA_SAD"/>
    <property type="match status" value="1"/>
</dbReference>
<keyword evidence="5" id="KW-0175">Coiled coil</keyword>
<protein>
    <submittedName>
        <fullName evidence="7">Threonyl and Alanyl tRNA synthetase/DHHA1 domain protein</fullName>
    </submittedName>
</protein>
<dbReference type="Pfam" id="PF07973">
    <property type="entry name" value="tRNA_SAD"/>
    <property type="match status" value="1"/>
</dbReference>
<dbReference type="GO" id="GO:0004813">
    <property type="term" value="F:alanine-tRNA ligase activity"/>
    <property type="evidence" value="ECO:0007669"/>
    <property type="project" value="InterPro"/>
</dbReference>
<dbReference type="STRING" id="240015.ACP_2423"/>
<dbReference type="PROSITE" id="PS50860">
    <property type="entry name" value="AA_TRNA_LIGASE_II_ALA"/>
    <property type="match status" value="1"/>
</dbReference>
<dbReference type="RefSeq" id="WP_015897507.1">
    <property type="nucleotide sequence ID" value="NC_012483.1"/>
</dbReference>
<keyword evidence="7" id="KW-0030">Aminoacyl-tRNA synthetase</keyword>
<dbReference type="GO" id="GO:0002161">
    <property type="term" value="F:aminoacyl-tRNA deacylase activity"/>
    <property type="evidence" value="ECO:0007669"/>
    <property type="project" value="UniProtKB-ARBA"/>
</dbReference>
<evidence type="ECO:0000313" key="8">
    <source>
        <dbReference type="Proteomes" id="UP000002207"/>
    </source>
</evidence>
<evidence type="ECO:0000256" key="4">
    <source>
        <dbReference type="ARBA" id="ARBA00022833"/>
    </source>
</evidence>
<dbReference type="InterPro" id="IPR009000">
    <property type="entry name" value="Transl_B-barrel_sf"/>
</dbReference>
<organism evidence="7 8">
    <name type="scientific">Acidobacterium capsulatum (strain ATCC 51196 / DSM 11244 / BCRC 80197 / JCM 7670 / NBRC 15755 / NCIMB 13165 / 161)</name>
    <dbReference type="NCBI Taxonomy" id="240015"/>
    <lineage>
        <taxon>Bacteria</taxon>
        <taxon>Pseudomonadati</taxon>
        <taxon>Acidobacteriota</taxon>
        <taxon>Terriglobia</taxon>
        <taxon>Terriglobales</taxon>
        <taxon>Acidobacteriaceae</taxon>
        <taxon>Acidobacterium</taxon>
    </lineage>
</organism>
<dbReference type="InParanoid" id="C1F1B7"/>
<dbReference type="GO" id="GO:0003676">
    <property type="term" value="F:nucleic acid binding"/>
    <property type="evidence" value="ECO:0007669"/>
    <property type="project" value="InterPro"/>
</dbReference>
<dbReference type="OrthoDB" id="9812949at2"/>
<reference evidence="7 8" key="1">
    <citation type="journal article" date="2009" name="Appl. Environ. Microbiol.">
        <title>Three genomes from the phylum Acidobacteria provide insight into the lifestyles of these microorganisms in soils.</title>
        <authorList>
            <person name="Ward N.L."/>
            <person name="Challacombe J.F."/>
            <person name="Janssen P.H."/>
            <person name="Henrissat B."/>
            <person name="Coutinho P.M."/>
            <person name="Wu M."/>
            <person name="Xie G."/>
            <person name="Haft D.H."/>
            <person name="Sait M."/>
            <person name="Badger J."/>
            <person name="Barabote R.D."/>
            <person name="Bradley B."/>
            <person name="Brettin T.S."/>
            <person name="Brinkac L.M."/>
            <person name="Bruce D."/>
            <person name="Creasy T."/>
            <person name="Daugherty S.C."/>
            <person name="Davidsen T.M."/>
            <person name="DeBoy R.T."/>
            <person name="Detter J.C."/>
            <person name="Dodson R.J."/>
            <person name="Durkin A.S."/>
            <person name="Ganapathy A."/>
            <person name="Gwinn-Giglio M."/>
            <person name="Han C.S."/>
            <person name="Khouri H."/>
            <person name="Kiss H."/>
            <person name="Kothari S.P."/>
            <person name="Madupu R."/>
            <person name="Nelson K.E."/>
            <person name="Nelson W.C."/>
            <person name="Paulsen I."/>
            <person name="Penn K."/>
            <person name="Ren Q."/>
            <person name="Rosovitz M.J."/>
            <person name="Selengut J.D."/>
            <person name="Shrivastava S."/>
            <person name="Sullivan S.A."/>
            <person name="Tapia R."/>
            <person name="Thompson L.S."/>
            <person name="Watkins K.L."/>
            <person name="Yang Q."/>
            <person name="Yu C."/>
            <person name="Zafar N."/>
            <person name="Zhou L."/>
            <person name="Kuske C.R."/>
        </authorList>
    </citation>
    <scope>NUCLEOTIDE SEQUENCE [LARGE SCALE GENOMIC DNA]</scope>
    <source>
        <strain evidence="8">ATCC 51196 / DSM 11244 / BCRC 80197 / JCM 7670 / NBRC 15755 / NCIMB 13165 / 161</strain>
    </source>
</reference>
<evidence type="ECO:0000256" key="1">
    <source>
        <dbReference type="ARBA" id="ARBA00001947"/>
    </source>
</evidence>
<sequence length="422" mass="46487">MTAAERLYYNDSFLLSFTATVTDIREYSREDRQSLWQVALDRSAFYPTSGGQPFDLGLLRATSRLGNVLELPVVAVEEDEQGEVWHFVQKPLIAGTQIEGLVDWPRRLDHMQQHSGQHLLSAVFAHELEAHTLSFHLGEEVSTIDLDCGPLDEATLVRIERIANEQIAGNRPVRVRQLPRSEAEAMLASGELRKLPERDGELRIIEIEDYDRNACGGTHVNTTGQIGSLLIRGTEKVSRGVRVSYVCGLRAVMAARQDAAILASTAAQLSVGVPDVPASVERLRSEAKAAVKVNQKLREELAHYQATQIAVEVPIQNGLRWVDRVMNDRDADYLRMLASSLAAAVPRTIALLSCEQGQTVRLVLARSLDLDLHCGDVMKAVLARFGLRGGGSPGLAQTDVPLARLAEVRAALQTDLRRLPEV</sequence>
<comment type="subcellular location">
    <subcellularLocation>
        <location evidence="2">Cytoplasm</location>
    </subcellularLocation>
</comment>
<dbReference type="InterPro" id="IPR018163">
    <property type="entry name" value="Thr/Ala-tRNA-synth_IIc_edit"/>
</dbReference>
<dbReference type="PANTHER" id="PTHR43462">
    <property type="entry name" value="ALANYL-TRNA EDITING PROTEIN"/>
    <property type="match status" value="1"/>
</dbReference>
<dbReference type="EMBL" id="CP001472">
    <property type="protein sequence ID" value="ACO34425.1"/>
    <property type="molecule type" value="Genomic_DNA"/>
</dbReference>
<evidence type="ECO:0000256" key="3">
    <source>
        <dbReference type="ARBA" id="ARBA00022723"/>
    </source>
</evidence>
<dbReference type="InterPro" id="IPR018165">
    <property type="entry name" value="Ala-tRNA-synth_IIc_core"/>
</dbReference>
<dbReference type="Gene3D" id="3.30.980.10">
    <property type="entry name" value="Threonyl-trna Synthetase, Chain A, domain 2"/>
    <property type="match status" value="1"/>
</dbReference>
<dbReference type="Gene3D" id="3.10.310.40">
    <property type="match status" value="1"/>
</dbReference>
<feature type="domain" description="Alanyl-transfer RNA synthetases family profile" evidence="6">
    <location>
        <begin position="1"/>
        <end position="257"/>
    </location>
</feature>
<dbReference type="KEGG" id="aca:ACP_2423"/>
<dbReference type="eggNOG" id="COG2872">
    <property type="taxonomic scope" value="Bacteria"/>
</dbReference>
<keyword evidence="4" id="KW-0862">Zinc</keyword>
<dbReference type="Gene3D" id="2.40.30.130">
    <property type="match status" value="1"/>
</dbReference>
<dbReference type="InterPro" id="IPR051335">
    <property type="entry name" value="Alanyl-tRNA_Editing_Enzymes"/>
</dbReference>
<name>C1F1B7_ACIC5</name>
<keyword evidence="7" id="KW-0436">Ligase</keyword>
<dbReference type="InterPro" id="IPR012947">
    <property type="entry name" value="tRNA_SAD"/>
</dbReference>
<dbReference type="GO" id="GO:0005524">
    <property type="term" value="F:ATP binding"/>
    <property type="evidence" value="ECO:0007669"/>
    <property type="project" value="InterPro"/>
</dbReference>
<comment type="cofactor">
    <cofactor evidence="1">
        <name>Zn(2+)</name>
        <dbReference type="ChEBI" id="CHEBI:29105"/>
    </cofactor>
</comment>
<dbReference type="AlphaFoldDB" id="C1F1B7"/>
<gene>
    <name evidence="7" type="ordered locus">ACP_2423</name>
</gene>
<dbReference type="Proteomes" id="UP000002207">
    <property type="component" value="Chromosome"/>
</dbReference>
<evidence type="ECO:0000313" key="7">
    <source>
        <dbReference type="EMBL" id="ACO34425.1"/>
    </source>
</evidence>